<organism evidence="1">
    <name type="scientific">Rhizophora mucronata</name>
    <name type="common">Asiatic mangrove</name>
    <dbReference type="NCBI Taxonomy" id="61149"/>
    <lineage>
        <taxon>Eukaryota</taxon>
        <taxon>Viridiplantae</taxon>
        <taxon>Streptophyta</taxon>
        <taxon>Embryophyta</taxon>
        <taxon>Tracheophyta</taxon>
        <taxon>Spermatophyta</taxon>
        <taxon>Magnoliopsida</taxon>
        <taxon>eudicotyledons</taxon>
        <taxon>Gunneridae</taxon>
        <taxon>Pentapetalae</taxon>
        <taxon>rosids</taxon>
        <taxon>fabids</taxon>
        <taxon>Malpighiales</taxon>
        <taxon>Rhizophoraceae</taxon>
        <taxon>Rhizophora</taxon>
    </lineage>
</organism>
<dbReference type="AlphaFoldDB" id="A0A2P2PU43"/>
<proteinExistence type="predicted"/>
<protein>
    <submittedName>
        <fullName evidence="1">Uncharacterized protein</fullName>
    </submittedName>
</protein>
<accession>A0A2P2PU43</accession>
<sequence>MDHILYSNILKLVAKYLYAIHLV</sequence>
<dbReference type="EMBL" id="GGEC01077741">
    <property type="protein sequence ID" value="MBX58225.1"/>
    <property type="molecule type" value="Transcribed_RNA"/>
</dbReference>
<name>A0A2P2PU43_RHIMU</name>
<evidence type="ECO:0000313" key="1">
    <source>
        <dbReference type="EMBL" id="MBX58225.1"/>
    </source>
</evidence>
<reference evidence="1" key="1">
    <citation type="submission" date="2018-02" db="EMBL/GenBank/DDBJ databases">
        <title>Rhizophora mucronata_Transcriptome.</title>
        <authorList>
            <person name="Meera S.P."/>
            <person name="Sreeshan A."/>
            <person name="Augustine A."/>
        </authorList>
    </citation>
    <scope>NUCLEOTIDE SEQUENCE</scope>
    <source>
        <tissue evidence="1">Leaf</tissue>
    </source>
</reference>